<keyword evidence="9" id="KW-1185">Reference proteome</keyword>
<dbReference type="PANTHER" id="PTHR24291">
    <property type="entry name" value="CYTOCHROME P450 FAMILY 4"/>
    <property type="match status" value="1"/>
</dbReference>
<dbReference type="AlphaFoldDB" id="A0A9Q1BCA7"/>
<dbReference type="SUPFAM" id="SSF48264">
    <property type="entry name" value="Cytochrome P450"/>
    <property type="match status" value="1"/>
</dbReference>
<proteinExistence type="inferred from homology"/>
<keyword evidence="5 6" id="KW-0408">Iron</keyword>
<keyword evidence="7" id="KW-1133">Transmembrane helix</keyword>
<name>A0A9Q1BCA7_HOLLE</name>
<comment type="caution">
    <text evidence="8">The sequence shown here is derived from an EMBL/GenBank/DDBJ whole genome shotgun (WGS) entry which is preliminary data.</text>
</comment>
<keyword evidence="6" id="KW-0560">Oxidoreductase</keyword>
<dbReference type="InterPro" id="IPR001128">
    <property type="entry name" value="Cyt_P450"/>
</dbReference>
<keyword evidence="6" id="KW-0503">Monooxygenase</keyword>
<evidence type="ECO:0000256" key="7">
    <source>
        <dbReference type="SAM" id="Phobius"/>
    </source>
</evidence>
<keyword evidence="5 6" id="KW-0479">Metal-binding</keyword>
<evidence type="ECO:0000313" key="8">
    <source>
        <dbReference type="EMBL" id="KAJ8022476.1"/>
    </source>
</evidence>
<comment type="similarity">
    <text evidence="2 6">Belongs to the cytochrome P450 family.</text>
</comment>
<dbReference type="GO" id="GO:0016705">
    <property type="term" value="F:oxidoreductase activity, acting on paired donors, with incorporation or reduction of molecular oxygen"/>
    <property type="evidence" value="ECO:0007669"/>
    <property type="project" value="InterPro"/>
</dbReference>
<protein>
    <submittedName>
        <fullName evidence="8">Cytochrome P450 4V2</fullName>
    </submittedName>
</protein>
<comment type="subcellular location">
    <subcellularLocation>
        <location evidence="1">Endoplasmic reticulum membrane</location>
    </subcellularLocation>
</comment>
<evidence type="ECO:0000256" key="4">
    <source>
        <dbReference type="ARBA" id="ARBA00023136"/>
    </source>
</evidence>
<feature type="transmembrane region" description="Helical" evidence="7">
    <location>
        <begin position="6"/>
        <end position="23"/>
    </location>
</feature>
<dbReference type="OrthoDB" id="1470350at2759"/>
<dbReference type="Pfam" id="PF00067">
    <property type="entry name" value="p450"/>
    <property type="match status" value="1"/>
</dbReference>
<keyword evidence="4 7" id="KW-0472">Membrane</keyword>
<dbReference type="Gene3D" id="1.10.630.10">
    <property type="entry name" value="Cytochrome P450"/>
    <property type="match status" value="1"/>
</dbReference>
<organism evidence="8 9">
    <name type="scientific">Holothuria leucospilota</name>
    <name type="common">Black long sea cucumber</name>
    <name type="synonym">Mertensiothuria leucospilota</name>
    <dbReference type="NCBI Taxonomy" id="206669"/>
    <lineage>
        <taxon>Eukaryota</taxon>
        <taxon>Metazoa</taxon>
        <taxon>Echinodermata</taxon>
        <taxon>Eleutherozoa</taxon>
        <taxon>Echinozoa</taxon>
        <taxon>Holothuroidea</taxon>
        <taxon>Aspidochirotacea</taxon>
        <taxon>Aspidochirotida</taxon>
        <taxon>Holothuriidae</taxon>
        <taxon>Holothuria</taxon>
    </lineage>
</organism>
<dbReference type="GO" id="GO:0004497">
    <property type="term" value="F:monooxygenase activity"/>
    <property type="evidence" value="ECO:0007669"/>
    <property type="project" value="UniProtKB-KW"/>
</dbReference>
<evidence type="ECO:0000256" key="6">
    <source>
        <dbReference type="RuleBase" id="RU000461"/>
    </source>
</evidence>
<dbReference type="PRINTS" id="PR00385">
    <property type="entry name" value="P450"/>
</dbReference>
<sequence>MAIGIGMMTVLILFGSVFLFLFVRQMRLWRIMSNFPGPKAYPLVGSAYLFDRDPREFFKMMQRWAVDFAFNNPDKKTMAVWVGPVPVIATGSAQDIETILTSNKQLNKGLFYQMLTPWLGSGLLLSKGKKWQTRRKLLTPSFHFSVLASFIDIFNEQAQILTRKLSDVVGQKSVNIFPYVTCCTLDIICATAMGIKIGAQEGKNKEYVQAIIEMCDIIQDRQKYPWLWIDFIYNLLPKGKKHNRYVKILHNMTRSVIEERLKEKRQMNGTKDSDKVIENGSVHKRKRMAFLDLLLDLHEEDGKFTIDDVREEVDTFMFEGHDTTAAAVSWVLFMLGLHPKVQAKVHEELDEVFGDDRERNVTNDDIQKLQYLSCVIKETLRCFPSVPLIGRQLEESLTLSGHKVPKGTLVVIGLFMVHRDPDHYPDPDIFNPDNFLPENVEKRHPFAFIPFSAGQRNCIGQKFALMEEKVILATLLRKLKFRSLQSIDTVTPTGEIILRPHNGIKMEITLRE</sequence>
<evidence type="ECO:0000256" key="2">
    <source>
        <dbReference type="ARBA" id="ARBA00010617"/>
    </source>
</evidence>
<dbReference type="InterPro" id="IPR050196">
    <property type="entry name" value="Cytochrome_P450_Monoox"/>
</dbReference>
<evidence type="ECO:0000256" key="3">
    <source>
        <dbReference type="ARBA" id="ARBA00022824"/>
    </source>
</evidence>
<feature type="binding site" description="axial binding residue" evidence="5">
    <location>
        <position position="458"/>
    </location>
    <ligand>
        <name>heme</name>
        <dbReference type="ChEBI" id="CHEBI:30413"/>
    </ligand>
    <ligandPart>
        <name>Fe</name>
        <dbReference type="ChEBI" id="CHEBI:18248"/>
    </ligandPart>
</feature>
<keyword evidence="5 6" id="KW-0349">Heme</keyword>
<keyword evidence="3" id="KW-0256">Endoplasmic reticulum</keyword>
<dbReference type="GO" id="GO:0020037">
    <property type="term" value="F:heme binding"/>
    <property type="evidence" value="ECO:0007669"/>
    <property type="project" value="InterPro"/>
</dbReference>
<dbReference type="EMBL" id="JAIZAY010000020">
    <property type="protein sequence ID" value="KAJ8022476.1"/>
    <property type="molecule type" value="Genomic_DNA"/>
</dbReference>
<evidence type="ECO:0000256" key="1">
    <source>
        <dbReference type="ARBA" id="ARBA00004586"/>
    </source>
</evidence>
<dbReference type="InterPro" id="IPR036396">
    <property type="entry name" value="Cyt_P450_sf"/>
</dbReference>
<dbReference type="PANTHER" id="PTHR24291:SF189">
    <property type="entry name" value="CYTOCHROME P450 4C3-RELATED"/>
    <property type="match status" value="1"/>
</dbReference>
<gene>
    <name evidence="8" type="ORF">HOLleu_37383</name>
</gene>
<evidence type="ECO:0000313" key="9">
    <source>
        <dbReference type="Proteomes" id="UP001152320"/>
    </source>
</evidence>
<accession>A0A9Q1BCA7</accession>
<dbReference type="GO" id="GO:0005506">
    <property type="term" value="F:iron ion binding"/>
    <property type="evidence" value="ECO:0007669"/>
    <property type="project" value="InterPro"/>
</dbReference>
<keyword evidence="7" id="KW-0812">Transmembrane</keyword>
<dbReference type="InterPro" id="IPR017972">
    <property type="entry name" value="Cyt_P450_CS"/>
</dbReference>
<dbReference type="Proteomes" id="UP001152320">
    <property type="component" value="Chromosome 20"/>
</dbReference>
<dbReference type="PROSITE" id="PS00086">
    <property type="entry name" value="CYTOCHROME_P450"/>
    <property type="match status" value="1"/>
</dbReference>
<dbReference type="GO" id="GO:0005789">
    <property type="term" value="C:endoplasmic reticulum membrane"/>
    <property type="evidence" value="ECO:0007669"/>
    <property type="project" value="UniProtKB-SubCell"/>
</dbReference>
<comment type="cofactor">
    <cofactor evidence="5">
        <name>heme</name>
        <dbReference type="ChEBI" id="CHEBI:30413"/>
    </cofactor>
</comment>
<dbReference type="PRINTS" id="PR00463">
    <property type="entry name" value="EP450I"/>
</dbReference>
<evidence type="ECO:0000256" key="5">
    <source>
        <dbReference type="PIRSR" id="PIRSR602401-1"/>
    </source>
</evidence>
<reference evidence="8" key="1">
    <citation type="submission" date="2021-10" db="EMBL/GenBank/DDBJ databases">
        <title>Tropical sea cucumber genome reveals ecological adaptation and Cuvierian tubules defense mechanism.</title>
        <authorList>
            <person name="Chen T."/>
        </authorList>
    </citation>
    <scope>NUCLEOTIDE SEQUENCE</scope>
    <source>
        <strain evidence="8">Nanhai2018</strain>
        <tissue evidence="8">Muscle</tissue>
    </source>
</reference>
<dbReference type="InterPro" id="IPR002401">
    <property type="entry name" value="Cyt_P450_E_grp-I"/>
</dbReference>